<evidence type="ECO:0000313" key="3">
    <source>
        <dbReference type="EMBL" id="MBB6145120.1"/>
    </source>
</evidence>
<dbReference type="GO" id="GO:0008610">
    <property type="term" value="P:lipid biosynthetic process"/>
    <property type="evidence" value="ECO:0007669"/>
    <property type="project" value="TreeGrafter"/>
</dbReference>
<evidence type="ECO:0000256" key="1">
    <source>
        <dbReference type="ARBA" id="ARBA00007169"/>
    </source>
</evidence>
<protein>
    <submittedName>
        <fullName evidence="3">Medium-chain acyl-[acyl-carrier-protein] hydrolase</fullName>
        <ecNumber evidence="3">3.1.2.21</ecNumber>
    </submittedName>
</protein>
<dbReference type="InterPro" id="IPR001031">
    <property type="entry name" value="Thioesterase"/>
</dbReference>
<keyword evidence="4" id="KW-1185">Reference proteome</keyword>
<dbReference type="Proteomes" id="UP000538666">
    <property type="component" value="Unassembled WGS sequence"/>
</dbReference>
<accession>A0A841JVE8</accession>
<evidence type="ECO:0000259" key="2">
    <source>
        <dbReference type="Pfam" id="PF00975"/>
    </source>
</evidence>
<dbReference type="PANTHER" id="PTHR11487:SF0">
    <property type="entry name" value="S-ACYL FATTY ACID SYNTHASE THIOESTERASE, MEDIUM CHAIN"/>
    <property type="match status" value="1"/>
</dbReference>
<dbReference type="EC" id="3.1.2.21" evidence="3"/>
<dbReference type="PANTHER" id="PTHR11487">
    <property type="entry name" value="THIOESTERASE"/>
    <property type="match status" value="1"/>
</dbReference>
<dbReference type="AlphaFoldDB" id="A0A841JVE8"/>
<dbReference type="GO" id="GO:0016297">
    <property type="term" value="F:fatty acyl-[ACP] hydrolase activity"/>
    <property type="evidence" value="ECO:0007669"/>
    <property type="project" value="UniProtKB-EC"/>
</dbReference>
<keyword evidence="3" id="KW-0378">Hydrolase</keyword>
<dbReference type="InterPro" id="IPR012223">
    <property type="entry name" value="TEII"/>
</dbReference>
<dbReference type="SUPFAM" id="SSF53474">
    <property type="entry name" value="alpha/beta-Hydrolases"/>
    <property type="match status" value="1"/>
</dbReference>
<dbReference type="Pfam" id="PF00975">
    <property type="entry name" value="Thioesterase"/>
    <property type="match status" value="1"/>
</dbReference>
<sequence length="244" mass="27259">MKQLRPAPDARIRLFCFPAAGASANSYWSWGAALPPFLEAFGIQLPGRGERFHEEPTRDMQALVAELAQATRPLRDRPFVFLGHSLGTLIAFELARTLRRNGERLPLHFYAAAHRAPQTPETDPPAHRLPDAQFVERLRELGGSGPEILAEQELMELLMPTLRADFAMDETYSYTAEPPLACPITAWGGSEDAELSPEDLALWQHQTASSFELQIFQGNHFFVHSQLDALVGAIEARLRSYSHT</sequence>
<dbReference type="EMBL" id="JACHEK010000006">
    <property type="protein sequence ID" value="MBB6145120.1"/>
    <property type="molecule type" value="Genomic_DNA"/>
</dbReference>
<proteinExistence type="inferred from homology"/>
<comment type="caution">
    <text evidence="3">The sequence shown here is derived from an EMBL/GenBank/DDBJ whole genome shotgun (WGS) entry which is preliminary data.</text>
</comment>
<gene>
    <name evidence="3" type="ORF">HNQ77_003078</name>
</gene>
<evidence type="ECO:0000313" key="4">
    <source>
        <dbReference type="Proteomes" id="UP000538666"/>
    </source>
</evidence>
<dbReference type="RefSeq" id="WP_184084945.1">
    <property type="nucleotide sequence ID" value="NZ_JACHEK010000006.1"/>
</dbReference>
<feature type="domain" description="Thioesterase" evidence="2">
    <location>
        <begin position="13"/>
        <end position="237"/>
    </location>
</feature>
<comment type="similarity">
    <text evidence="1">Belongs to the thioesterase family.</text>
</comment>
<name>A0A841JVE8_9BACT</name>
<dbReference type="Gene3D" id="3.40.50.1820">
    <property type="entry name" value="alpha/beta hydrolase"/>
    <property type="match status" value="1"/>
</dbReference>
<dbReference type="InterPro" id="IPR029058">
    <property type="entry name" value="AB_hydrolase_fold"/>
</dbReference>
<organism evidence="3 4">
    <name type="scientific">Silvibacterium bohemicum</name>
    <dbReference type="NCBI Taxonomy" id="1577686"/>
    <lineage>
        <taxon>Bacteria</taxon>
        <taxon>Pseudomonadati</taxon>
        <taxon>Acidobacteriota</taxon>
        <taxon>Terriglobia</taxon>
        <taxon>Terriglobales</taxon>
        <taxon>Acidobacteriaceae</taxon>
        <taxon>Silvibacterium</taxon>
    </lineage>
</organism>
<reference evidence="3 4" key="1">
    <citation type="submission" date="2020-08" db="EMBL/GenBank/DDBJ databases">
        <title>Genomic Encyclopedia of Type Strains, Phase IV (KMG-IV): sequencing the most valuable type-strain genomes for metagenomic binning, comparative biology and taxonomic classification.</title>
        <authorList>
            <person name="Goeker M."/>
        </authorList>
    </citation>
    <scope>NUCLEOTIDE SEQUENCE [LARGE SCALE GENOMIC DNA]</scope>
    <source>
        <strain evidence="3 4">DSM 103733</strain>
    </source>
</reference>